<accession>A0ABD2C2K4</accession>
<dbReference type="Proteomes" id="UP001607303">
    <property type="component" value="Unassembled WGS sequence"/>
</dbReference>
<protein>
    <submittedName>
        <fullName evidence="2">Uncharacterized protein</fullName>
    </submittedName>
</protein>
<organism evidence="2 3">
    <name type="scientific">Vespula maculifrons</name>
    <name type="common">Eastern yellow jacket</name>
    <name type="synonym">Wasp</name>
    <dbReference type="NCBI Taxonomy" id="7453"/>
    <lineage>
        <taxon>Eukaryota</taxon>
        <taxon>Metazoa</taxon>
        <taxon>Ecdysozoa</taxon>
        <taxon>Arthropoda</taxon>
        <taxon>Hexapoda</taxon>
        <taxon>Insecta</taxon>
        <taxon>Pterygota</taxon>
        <taxon>Neoptera</taxon>
        <taxon>Endopterygota</taxon>
        <taxon>Hymenoptera</taxon>
        <taxon>Apocrita</taxon>
        <taxon>Aculeata</taxon>
        <taxon>Vespoidea</taxon>
        <taxon>Vespidae</taxon>
        <taxon>Vespinae</taxon>
        <taxon>Vespula</taxon>
    </lineage>
</organism>
<feature type="compositionally biased region" description="Pro residues" evidence="1">
    <location>
        <begin position="7"/>
        <end position="16"/>
    </location>
</feature>
<proteinExistence type="predicted"/>
<dbReference type="AlphaFoldDB" id="A0ABD2C2K4"/>
<keyword evidence="3" id="KW-1185">Reference proteome</keyword>
<name>A0ABD2C2K4_VESMC</name>
<reference evidence="2 3" key="1">
    <citation type="journal article" date="2024" name="Ann. Entomol. Soc. Am.">
        <title>Genomic analyses of the southern and eastern yellowjacket wasps (Hymenoptera: Vespidae) reveal evolutionary signatures of social life.</title>
        <authorList>
            <person name="Catto M.A."/>
            <person name="Caine P.B."/>
            <person name="Orr S.E."/>
            <person name="Hunt B.G."/>
            <person name="Goodisman M.A.D."/>
        </authorList>
    </citation>
    <scope>NUCLEOTIDE SEQUENCE [LARGE SCALE GENOMIC DNA]</scope>
    <source>
        <strain evidence="2">232</strain>
        <tissue evidence="2">Head and thorax</tissue>
    </source>
</reference>
<evidence type="ECO:0000256" key="1">
    <source>
        <dbReference type="SAM" id="MobiDB-lite"/>
    </source>
</evidence>
<evidence type="ECO:0000313" key="2">
    <source>
        <dbReference type="EMBL" id="KAL2739267.1"/>
    </source>
</evidence>
<comment type="caution">
    <text evidence="2">The sequence shown here is derived from an EMBL/GenBank/DDBJ whole genome shotgun (WGS) entry which is preliminary data.</text>
</comment>
<sequence length="62" mass="7258">MYTTKRPQPPPIPSPQAQPQALLPRTLRDYTSKIAAMFEKVVVVYERMDGWMDEWMDGWMDG</sequence>
<feature type="region of interest" description="Disordered" evidence="1">
    <location>
        <begin position="1"/>
        <end position="23"/>
    </location>
</feature>
<evidence type="ECO:0000313" key="3">
    <source>
        <dbReference type="Proteomes" id="UP001607303"/>
    </source>
</evidence>
<dbReference type="EMBL" id="JAYRBN010000061">
    <property type="protein sequence ID" value="KAL2739267.1"/>
    <property type="molecule type" value="Genomic_DNA"/>
</dbReference>
<gene>
    <name evidence="2" type="ORF">V1477_010656</name>
</gene>